<keyword evidence="5" id="KW-0479">Metal-binding</keyword>
<dbReference type="Pfam" id="PF03465">
    <property type="entry name" value="eRF1_3"/>
    <property type="match status" value="1"/>
</dbReference>
<dbReference type="SUPFAM" id="SSF48371">
    <property type="entry name" value="ARM repeat"/>
    <property type="match status" value="2"/>
</dbReference>
<dbReference type="PROSITE" id="PS50018">
    <property type="entry name" value="RAS_GTPASE_ACTIV_2"/>
    <property type="match status" value="1"/>
</dbReference>
<sequence>MGPQTEDEAFELILVVLVPCIVSVSCLLCCARIFYVYYSYRRTSHNLSDQSSAKLRSNTKTVHGCSTTCVFCTTNSDHLRDRFIIAAPLHSDRKRFEMIIHLESLLIYVPMATALECERSAMASRPISQSLPTGTGKVSDRESRELLLTTHLCIVNVGKHHSITIMQGLVRVLKAVNASKWTAPVAIIQSRLFILSTILDCLQETQPFQGRNLDRDTMIKNVLNEMWIIIQSGNAERAICVVSRVGDIAAPVSMARAEMGLNVLQDEDNTEEAIQEALSFVSLMSHVSLDLDQLCKFLHMVNSLWPPRKEHLESVCCMISAVMWKFIEKYPDTFSSLQHSPYPHVTEATDTLFNTMNTPDMKRRCVCWPVQMLLIAVSPCSLEAISHAQDTQGLPNLPEHVIIKRQFVDMVASTVQSERTQSKSPATRELQYACQAAVNLCKIATFVNQSDFFVFNVVQHMIEHVKSVLLTGSRPKDMDRNVLVDCFVALFRLKFDNDVFRVCLNTQQPLLQLVLVEALSAISAQPSQLPWWPRIEMLSSRSDQLRALLLSTLDRVLEAEPVISTAHLPIGMSRSWHKVSGRWRVERASSASLASVCNQAECSHTNILTAILKLITSHPTLLITKRVSKTEEETREEGSSIESIVSNLVLLIDHPHVHSQTMQALLALHRVIPEWHQRQEATLKTFLNVNSHMLFSVCQKLIHLQMSNAFEVITWLNFVMLKRQEYLSSYTDPIESCLLDGIATQAIMKFEVVCYLYLWNCAPDLVVASLGLFHTHLKECNGVLSANLDSSLSKIMSAVPHSTIMTAGRIALQKSVNRVLRGLPHSNAATHEAWHETFRIWEMFTNQLVNKCSDHSEFVEHVTKVTSDGTEVSSMIDSWSSMSAFLCALSHLIWLKEPNHVTTFMVRLLGVLRMDDSAYRELMCKCVKEELSYEVHSSLDQFLLQQISSQLSGHSSNILFVEHCIYILKNILSRRQGMVLRVDSTSEIMNALLQSQNTVERNPHQRMTFTRKMCSFLQVVVSNGSARRLPSTLQSRMLECMAGAVATLPPATPFSPTRTELLLSILNALSRFLGNMTIPIQPAPFNKLFNDLLDSFADASLSHSSPVRSKNPVEEIANASLAPEMVKRCNDSLLTTLAALVNASPELGVTRVLDTAWGGEWRVRGYMLEILSRVVVEHSSPSMAADRQGSQSELLRLLCQPAEDGSLHIVNSLALSLPNESIDTLCRVCVSAFSERGEMGQLIYSVLWSEAESATSPATLFRGSSFAAKLLSWSMRMFGHAYLLETLRPLMARVLSTPDVLYEVEDRGEIGSVEETIGATIAAADFAFHLIINSVDKANPRFKQVCSQVSQVINTRFPGQGPVSLGKILFLRFINPAIVSPFEHELVTARPNRRISRGLTLISKLLQATANGPSITRDRDPSIQPFQPLIDKWTEPLKGFLAGIIEDTAVEDQASSPAPSTNQQLLLNAHQLFVTDKQEVLRQLSFVSNSPLYSRVDALLKSLPDTVIHPAAPTETLDPALPFFIHLNEKICKEGGGAAIVPIYAIVIRRLQNVEIENVNKQIGEKCGRTKWICLLDGLMCYEAPNLMKMFPADAFAHIEQVLVLNASTTLYNKLLENFSLLQTMRINFDPISLATPLEFLPPRSRALLSPPTHSFPAALISNEEIPVTIKLYENMMVVIGSRPWGNDQVPVADVYQCTDFEQLEMISPSVLTLVQPSSPLVSLRCEAATLLSRLMAERQRMASVEQGGVIPPLRANSLHLISLAFVHLADGDVAVRSTAYRLLCVLSDALKLPTAASLQETPCVFVPSNSLEFLECTASALVSHEPSLLTILVPRLLDMGSVTLLYSLADAWQLIAQLKEESRAELFGSLSMATEVGGALGTAICCDVWPRIGTLDNVTLHTLLNRLMHACPLASSLQVVQAACRGGDRLAALIVERTISQVSAREPRVSLSRLMAFLLVITFDADVTFLESHLAHLMHIISCVSGTGPPFLRCATYTLVSNIFQSFGANTKLVLSDDARRSLGLFLRQLANEDTMRLFRIYDYDNGQEVVEMIMNHVQTDTSCGDRSEDSDYESICEEDVPSSGGKHANLHQILNLIITAVNEVQGEGGSSRDWLVEWRVLSRHWAFEGRGEVQIRSLIAFSSLAHTLCEAEMKSIFQLLVQVIKRRESLSSVAGVALSLVRVHTLTPSNSSIHRLVFWISIVLFQLENAVVYEHAIQLLHANLSHLDQMGVFEHTSLEKLVMEARTPLEWDLKTLDQFAGLSFRANFNFSLVGYLLKGLRQPSLCMKVVQLLHLLLRISAKSGQESGVHSNPYVLTKHNLAFLLALLPFDEKVMSRFRLTSRERLPSERILPSNPFSTFSLTIPAVEKQRKLVPAPSVWQGTEEEEEDSHPLLDPHILDTEQQQSLAATVLAIHARSCPNIDFVLMYLLEAVTLFPGVVPIVESLLDQRITGLVQSCTSSRMLNTLVRLIENSVTGETPGPQPQQLLMLQQSGMAGLWRYPGVFLNPMKQFKRGIERGGPGYVGLIAEEAEDMWHIYNLIRVGDTVKCSTIRKVTSESSTGTTSSQRVHTTLTIMVEAIDFDPGACALHLKGRNIEENELVKKGAYHTLDLEPNRKFTLEKLEWDSIDLERLDMALDPATQADVAAVVLHEGLAHVCLLTPAMTLVRAKIDVQIPRKRKGFASQHDKGIEKFLDNVSAAMLRHINLNVIKCVLIASRGFLKEQLFAHFLEYADKEGKKILGEQKAKFLLTHSSSGFKHALREVLEDPNVAVRLADTKAQGEVKALNQFFELMATDPERAYYGYNHVDRANKEKAIEILLLSDSLFRSNSIETRRKYVKLVESVKRENGTVLIFSSMHVSGEQLTLLTGCAAILRYPMPEIDDLLEDEEQNN</sequence>
<dbReference type="NCBIfam" id="TIGR00111">
    <property type="entry name" value="pelota"/>
    <property type="match status" value="1"/>
</dbReference>
<dbReference type="InterPro" id="IPR001936">
    <property type="entry name" value="RasGAP_dom"/>
</dbReference>
<dbReference type="GO" id="GO:0046872">
    <property type="term" value="F:metal ion binding"/>
    <property type="evidence" value="ECO:0007669"/>
    <property type="project" value="UniProtKB-KW"/>
</dbReference>
<dbReference type="Pfam" id="PF03464">
    <property type="entry name" value="eRF1_2"/>
    <property type="match status" value="1"/>
</dbReference>
<dbReference type="SMART" id="SM01194">
    <property type="entry name" value="eRF1_1"/>
    <property type="match status" value="1"/>
</dbReference>
<dbReference type="GO" id="GO:0070966">
    <property type="term" value="P:nuclear-transcribed mRNA catabolic process, no-go decay"/>
    <property type="evidence" value="ECO:0000318"/>
    <property type="project" value="GO_Central"/>
</dbReference>
<keyword evidence="7" id="KW-1185">Reference proteome</keyword>
<reference evidence="7" key="1">
    <citation type="journal article" date="2008" name="Nat. Genet.">
        <title>The Pristionchus pacificus genome provides a unique perspective on nematode lifestyle and parasitism.</title>
        <authorList>
            <person name="Dieterich C."/>
            <person name="Clifton S.W."/>
            <person name="Schuster L.N."/>
            <person name="Chinwalla A."/>
            <person name="Delehaunty K."/>
            <person name="Dinkelacker I."/>
            <person name="Fulton L."/>
            <person name="Fulton R."/>
            <person name="Godfrey J."/>
            <person name="Minx P."/>
            <person name="Mitreva M."/>
            <person name="Roeseler W."/>
            <person name="Tian H."/>
            <person name="Witte H."/>
            <person name="Yang S.P."/>
            <person name="Wilson R.K."/>
            <person name="Sommer R.J."/>
        </authorList>
    </citation>
    <scope>NUCLEOTIDE SEQUENCE [LARGE SCALE GENOMIC DNA]</scope>
    <source>
        <strain evidence="7">PS312</strain>
    </source>
</reference>
<dbReference type="FunFam" id="3.30.1330.30:FF:000008">
    <property type="entry name" value="Protein pelota homolog"/>
    <property type="match status" value="1"/>
</dbReference>
<dbReference type="Gene3D" id="2.30.30.870">
    <property type="entry name" value="Pelota, domain A"/>
    <property type="match status" value="1"/>
</dbReference>
<dbReference type="Gene3D" id="3.30.1330.30">
    <property type="match status" value="1"/>
</dbReference>
<dbReference type="Proteomes" id="UP000005239">
    <property type="component" value="Unassembled WGS sequence"/>
</dbReference>
<dbReference type="InterPro" id="IPR058547">
    <property type="entry name" value="Pelota_N"/>
</dbReference>
<dbReference type="InterPro" id="IPR038069">
    <property type="entry name" value="Pelota/DOM34_N"/>
</dbReference>
<dbReference type="InterPro" id="IPR005142">
    <property type="entry name" value="eRF1_3"/>
</dbReference>
<dbReference type="Gene3D" id="3.30.420.60">
    <property type="entry name" value="eRF1 domain 2"/>
    <property type="match status" value="1"/>
</dbReference>
<dbReference type="InterPro" id="IPR029064">
    <property type="entry name" value="Ribosomal_eL30-like_sf"/>
</dbReference>
<dbReference type="Pfam" id="PF00616">
    <property type="entry name" value="RasGAP"/>
    <property type="match status" value="1"/>
</dbReference>
<organism evidence="6 7">
    <name type="scientific">Pristionchus pacificus</name>
    <name type="common">Parasitic nematode worm</name>
    <dbReference type="NCBI Taxonomy" id="54126"/>
    <lineage>
        <taxon>Eukaryota</taxon>
        <taxon>Metazoa</taxon>
        <taxon>Ecdysozoa</taxon>
        <taxon>Nematoda</taxon>
        <taxon>Chromadorea</taxon>
        <taxon>Rhabditida</taxon>
        <taxon>Rhabditina</taxon>
        <taxon>Diplogasteromorpha</taxon>
        <taxon>Diplogasteroidea</taxon>
        <taxon>Neodiplogasteridae</taxon>
        <taxon>Pristionchus</taxon>
    </lineage>
</organism>
<dbReference type="GO" id="GO:0070481">
    <property type="term" value="P:nuclear-transcribed mRNA catabolic process, non-stop decay"/>
    <property type="evidence" value="ECO:0007669"/>
    <property type="project" value="InterPro"/>
</dbReference>
<dbReference type="PANTHER" id="PTHR10853">
    <property type="entry name" value="PELOTA"/>
    <property type="match status" value="1"/>
</dbReference>
<gene>
    <name evidence="6" type="primary">WBGene00104961</name>
</gene>
<evidence type="ECO:0000256" key="5">
    <source>
        <dbReference type="ARBA" id="ARBA00022723"/>
    </source>
</evidence>
<keyword evidence="4" id="KW-0963">Cytoplasm</keyword>
<dbReference type="InterPro" id="IPR016024">
    <property type="entry name" value="ARM-type_fold"/>
</dbReference>
<dbReference type="InterPro" id="IPR008936">
    <property type="entry name" value="Rho_GTPase_activation_prot"/>
</dbReference>
<dbReference type="SUPFAM" id="SSF55315">
    <property type="entry name" value="L30e-like"/>
    <property type="match status" value="1"/>
</dbReference>
<evidence type="ECO:0000256" key="2">
    <source>
        <dbReference type="ARBA" id="ARBA00004496"/>
    </source>
</evidence>
<dbReference type="InterPro" id="IPR004405">
    <property type="entry name" value="TF_pelota"/>
</dbReference>
<dbReference type="PANTHER" id="PTHR10853:SF0">
    <property type="entry name" value="PROTEIN PELOTA HOMOLOG"/>
    <property type="match status" value="1"/>
</dbReference>
<dbReference type="FunFam" id="3.30.420.60:FF:000002">
    <property type="entry name" value="Protein pelota homolog"/>
    <property type="match status" value="1"/>
</dbReference>
<dbReference type="GO" id="GO:0005737">
    <property type="term" value="C:cytoplasm"/>
    <property type="evidence" value="ECO:0000318"/>
    <property type="project" value="GO_Central"/>
</dbReference>
<comment type="subcellular location">
    <subcellularLocation>
        <location evidence="2">Cytoplasm</location>
    </subcellularLocation>
</comment>
<name>A0A2A6BAH9_PRIPA</name>
<comment type="similarity">
    <text evidence="3">Belongs to the eukaryotic release factor 1 family. Pelota subfamily.</text>
</comment>
<dbReference type="GO" id="GO:0032790">
    <property type="term" value="P:ribosome disassembly"/>
    <property type="evidence" value="ECO:0000318"/>
    <property type="project" value="GO_Central"/>
</dbReference>
<evidence type="ECO:0000256" key="3">
    <source>
        <dbReference type="ARBA" id="ARBA00009504"/>
    </source>
</evidence>
<dbReference type="FunFam" id="2.30.30.870:FF:000001">
    <property type="entry name" value="Protein pelota homolog"/>
    <property type="match status" value="1"/>
</dbReference>
<dbReference type="EnsemblMetazoa" id="PPA15407.1">
    <property type="protein sequence ID" value="PPA15407.1"/>
    <property type="gene ID" value="WBGene00104961"/>
</dbReference>
<dbReference type="GO" id="GO:0070651">
    <property type="term" value="P:nonfunctional rRNA decay"/>
    <property type="evidence" value="ECO:0000318"/>
    <property type="project" value="GO_Central"/>
</dbReference>
<dbReference type="SUPFAM" id="SSF48350">
    <property type="entry name" value="GTPase activation domain, GAP"/>
    <property type="match status" value="1"/>
</dbReference>
<proteinExistence type="inferred from homology"/>
<dbReference type="Gene3D" id="1.10.506.10">
    <property type="entry name" value="GTPase Activation - p120gap, domain 1"/>
    <property type="match status" value="1"/>
</dbReference>
<comment type="cofactor">
    <cofactor evidence="1">
        <name>a divalent metal cation</name>
        <dbReference type="ChEBI" id="CHEBI:60240"/>
    </cofactor>
</comment>
<dbReference type="GO" id="GO:0071025">
    <property type="term" value="P:RNA surveillance"/>
    <property type="evidence" value="ECO:0007669"/>
    <property type="project" value="InterPro"/>
</dbReference>
<accession>A0A8R1UC16</accession>
<reference evidence="6" key="2">
    <citation type="submission" date="2022-06" db="UniProtKB">
        <authorList>
            <consortium name="EnsemblMetazoa"/>
        </authorList>
    </citation>
    <scope>IDENTIFICATION</scope>
    <source>
        <strain evidence="6">PS312</strain>
    </source>
</reference>
<dbReference type="InterPro" id="IPR005141">
    <property type="entry name" value="eRF1_2"/>
</dbReference>
<dbReference type="SUPFAM" id="SSF53137">
    <property type="entry name" value="Translational machinery components"/>
    <property type="match status" value="1"/>
</dbReference>
<evidence type="ECO:0000313" key="6">
    <source>
        <dbReference type="EnsemblMetazoa" id="PPA15407.1"/>
    </source>
</evidence>
<dbReference type="Pfam" id="PF26356">
    <property type="entry name" value="Pelota_N"/>
    <property type="match status" value="1"/>
</dbReference>
<evidence type="ECO:0000313" key="7">
    <source>
        <dbReference type="Proteomes" id="UP000005239"/>
    </source>
</evidence>
<protein>
    <submittedName>
        <fullName evidence="6">Ras-GAP domain-containing protein</fullName>
    </submittedName>
</protein>
<evidence type="ECO:0000256" key="4">
    <source>
        <dbReference type="ARBA" id="ARBA00022490"/>
    </source>
</evidence>
<dbReference type="InterPro" id="IPR005140">
    <property type="entry name" value="eRF1_Pelota-like_N"/>
</dbReference>
<evidence type="ECO:0000256" key="1">
    <source>
        <dbReference type="ARBA" id="ARBA00001968"/>
    </source>
</evidence>
<accession>A0A2A6BAH9</accession>
<dbReference type="SUPFAM" id="SSF159065">
    <property type="entry name" value="Dom34/Pelota N-terminal domain-like"/>
    <property type="match status" value="1"/>
</dbReference>
<dbReference type="SMART" id="SM00323">
    <property type="entry name" value="RasGAP"/>
    <property type="match status" value="1"/>
</dbReference>
<dbReference type="InterPro" id="IPR042226">
    <property type="entry name" value="eFR1_2_sf"/>
</dbReference>